<dbReference type="InterPro" id="IPR050384">
    <property type="entry name" value="Endophilin_SH3RF"/>
</dbReference>
<evidence type="ECO:0000313" key="8">
    <source>
        <dbReference type="EMBL" id="THU89953.1"/>
    </source>
</evidence>
<dbReference type="Gene3D" id="2.30.30.40">
    <property type="entry name" value="SH3 Domains"/>
    <property type="match status" value="1"/>
</dbReference>
<dbReference type="AlphaFoldDB" id="A0A4S8LLY3"/>
<dbReference type="InterPro" id="IPR001452">
    <property type="entry name" value="SH3_domain"/>
</dbReference>
<evidence type="ECO:0000256" key="2">
    <source>
        <dbReference type="ARBA" id="ARBA00022443"/>
    </source>
</evidence>
<evidence type="ECO:0000256" key="5">
    <source>
        <dbReference type="PROSITE-ProRule" id="PRU00192"/>
    </source>
</evidence>
<proteinExistence type="predicted"/>
<dbReference type="InterPro" id="IPR036028">
    <property type="entry name" value="SH3-like_dom_sf"/>
</dbReference>
<dbReference type="SUPFAM" id="SSF50044">
    <property type="entry name" value="SH3-domain"/>
    <property type="match status" value="1"/>
</dbReference>
<evidence type="ECO:0000313" key="9">
    <source>
        <dbReference type="Proteomes" id="UP000297245"/>
    </source>
</evidence>
<dbReference type="PROSITE" id="PS50002">
    <property type="entry name" value="SH3"/>
    <property type="match status" value="1"/>
</dbReference>
<dbReference type="PANTHER" id="PTHR14167">
    <property type="entry name" value="SH3 DOMAIN-CONTAINING"/>
    <property type="match status" value="1"/>
</dbReference>
<accession>A0A4S8LLY3</accession>
<reference evidence="8 9" key="1">
    <citation type="journal article" date="2019" name="Nat. Ecol. Evol.">
        <title>Megaphylogeny resolves global patterns of mushroom evolution.</title>
        <authorList>
            <person name="Varga T."/>
            <person name="Krizsan K."/>
            <person name="Foldi C."/>
            <person name="Dima B."/>
            <person name="Sanchez-Garcia M."/>
            <person name="Sanchez-Ramirez S."/>
            <person name="Szollosi G.J."/>
            <person name="Szarkandi J.G."/>
            <person name="Papp V."/>
            <person name="Albert L."/>
            <person name="Andreopoulos W."/>
            <person name="Angelini C."/>
            <person name="Antonin V."/>
            <person name="Barry K.W."/>
            <person name="Bougher N.L."/>
            <person name="Buchanan P."/>
            <person name="Buyck B."/>
            <person name="Bense V."/>
            <person name="Catcheside P."/>
            <person name="Chovatia M."/>
            <person name="Cooper J."/>
            <person name="Damon W."/>
            <person name="Desjardin D."/>
            <person name="Finy P."/>
            <person name="Geml J."/>
            <person name="Haridas S."/>
            <person name="Hughes K."/>
            <person name="Justo A."/>
            <person name="Karasinski D."/>
            <person name="Kautmanova I."/>
            <person name="Kiss B."/>
            <person name="Kocsube S."/>
            <person name="Kotiranta H."/>
            <person name="LaButti K.M."/>
            <person name="Lechner B.E."/>
            <person name="Liimatainen K."/>
            <person name="Lipzen A."/>
            <person name="Lukacs Z."/>
            <person name="Mihaltcheva S."/>
            <person name="Morgado L.N."/>
            <person name="Niskanen T."/>
            <person name="Noordeloos M.E."/>
            <person name="Ohm R.A."/>
            <person name="Ortiz-Santana B."/>
            <person name="Ovrebo C."/>
            <person name="Racz N."/>
            <person name="Riley R."/>
            <person name="Savchenko A."/>
            <person name="Shiryaev A."/>
            <person name="Soop K."/>
            <person name="Spirin V."/>
            <person name="Szebenyi C."/>
            <person name="Tomsovsky M."/>
            <person name="Tulloss R.E."/>
            <person name="Uehling J."/>
            <person name="Grigoriev I.V."/>
            <person name="Vagvolgyi C."/>
            <person name="Papp T."/>
            <person name="Martin F.M."/>
            <person name="Miettinen O."/>
            <person name="Hibbett D.S."/>
            <person name="Nagy L.G."/>
        </authorList>
    </citation>
    <scope>NUCLEOTIDE SEQUENCE [LARGE SCALE GENOMIC DNA]</scope>
    <source>
        <strain evidence="8 9">CBS 962.96</strain>
    </source>
</reference>
<dbReference type="SMART" id="SM00326">
    <property type="entry name" value="SH3"/>
    <property type="match status" value="1"/>
</dbReference>
<keyword evidence="3" id="KW-0175">Coiled coil</keyword>
<dbReference type="Pfam" id="PF00018">
    <property type="entry name" value="SH3_1"/>
    <property type="match status" value="1"/>
</dbReference>
<comment type="subcellular location">
    <subcellularLocation>
        <location evidence="1">Membrane</location>
        <topology evidence="1">Peripheral membrane protein</topology>
    </subcellularLocation>
</comment>
<evidence type="ECO:0000256" key="6">
    <source>
        <dbReference type="SAM" id="MobiDB-lite"/>
    </source>
</evidence>
<organism evidence="8 9">
    <name type="scientific">Dendrothele bispora (strain CBS 962.96)</name>
    <dbReference type="NCBI Taxonomy" id="1314807"/>
    <lineage>
        <taxon>Eukaryota</taxon>
        <taxon>Fungi</taxon>
        <taxon>Dikarya</taxon>
        <taxon>Basidiomycota</taxon>
        <taxon>Agaricomycotina</taxon>
        <taxon>Agaricomycetes</taxon>
        <taxon>Agaricomycetidae</taxon>
        <taxon>Agaricales</taxon>
        <taxon>Agaricales incertae sedis</taxon>
        <taxon>Dendrothele</taxon>
    </lineage>
</organism>
<keyword evidence="4" id="KW-0472">Membrane</keyword>
<dbReference type="OrthoDB" id="10255128at2759"/>
<evidence type="ECO:0000256" key="4">
    <source>
        <dbReference type="ARBA" id="ARBA00023136"/>
    </source>
</evidence>
<dbReference type="EMBL" id="ML179351">
    <property type="protein sequence ID" value="THU89953.1"/>
    <property type="molecule type" value="Genomic_DNA"/>
</dbReference>
<feature type="compositionally biased region" description="Polar residues" evidence="6">
    <location>
        <begin position="1"/>
        <end position="16"/>
    </location>
</feature>
<evidence type="ECO:0000256" key="1">
    <source>
        <dbReference type="ARBA" id="ARBA00004170"/>
    </source>
</evidence>
<protein>
    <recommendedName>
        <fullName evidence="7">SH3 domain-containing protein</fullName>
    </recommendedName>
</protein>
<keyword evidence="2 5" id="KW-0728">SH3 domain</keyword>
<evidence type="ECO:0000256" key="3">
    <source>
        <dbReference type="ARBA" id="ARBA00023054"/>
    </source>
</evidence>
<feature type="compositionally biased region" description="Acidic residues" evidence="6">
    <location>
        <begin position="93"/>
        <end position="105"/>
    </location>
</feature>
<feature type="domain" description="SH3" evidence="7">
    <location>
        <begin position="106"/>
        <end position="165"/>
    </location>
</feature>
<keyword evidence="9" id="KW-1185">Reference proteome</keyword>
<evidence type="ECO:0000259" key="7">
    <source>
        <dbReference type="PROSITE" id="PS50002"/>
    </source>
</evidence>
<gene>
    <name evidence="8" type="ORF">K435DRAFT_276294</name>
</gene>
<dbReference type="Proteomes" id="UP000297245">
    <property type="component" value="Unassembled WGS sequence"/>
</dbReference>
<dbReference type="PANTHER" id="PTHR14167:SF81">
    <property type="entry name" value="ENDOPHILIN-A"/>
    <property type="match status" value="1"/>
</dbReference>
<sequence>MFGNRSLSGAGNQGTDSAPPPRHTPVKHGNTSAPTGLRLGDVDMSGSKRNVFMSGLTAKKQPENKGPPVIPSAFNAKKSSFAPPPVHRKEPEPEPEPEEEAEAEEAEGMWVEVLYDYDPADPNDLEIRADQRIWVTEKTTDDWWTGQVEGSGKAGLFPATYVKLL</sequence>
<dbReference type="CDD" id="cd00174">
    <property type="entry name" value="SH3"/>
    <property type="match status" value="1"/>
</dbReference>
<feature type="region of interest" description="Disordered" evidence="6">
    <location>
        <begin position="1"/>
        <end position="105"/>
    </location>
</feature>
<name>A0A4S8LLY3_DENBC</name>
<dbReference type="PRINTS" id="PR00452">
    <property type="entry name" value="SH3DOMAIN"/>
</dbReference>